<comment type="caution">
    <text evidence="1">The sequence shown here is derived from an EMBL/GenBank/DDBJ whole genome shotgun (WGS) entry which is preliminary data.</text>
</comment>
<reference evidence="1" key="1">
    <citation type="journal article" date="2020" name="mSystems">
        <title>Genome- and Community-Level Interaction Insights into Carbon Utilization and Element Cycling Functions of Hydrothermarchaeota in Hydrothermal Sediment.</title>
        <authorList>
            <person name="Zhou Z."/>
            <person name="Liu Y."/>
            <person name="Xu W."/>
            <person name="Pan J."/>
            <person name="Luo Z.H."/>
            <person name="Li M."/>
        </authorList>
    </citation>
    <scope>NUCLEOTIDE SEQUENCE [LARGE SCALE GENOMIC DNA]</scope>
    <source>
        <strain evidence="1">SpSt-1179</strain>
    </source>
</reference>
<dbReference type="AlphaFoldDB" id="A0A7C1GZD7"/>
<sequence>MIYEITGDSDVLKDFFIRERTSEYICLTEDMPEKEARLKMALSTAGMFGTKPIRLSGFDKWKREERSSVETIIPAIDKNIDLYVEGKLSSKIQVQRVSLDLPRPWEEEKWSSHVMKIAGLAKIKISREAAAKLIERIGKKEYRILRELEKLSILSRDIDARTVEEFVDIDTDIEVESLAYSFLNNDKDFLSSARKSMIPFTYFSSVLLKIVLDLGSIIEIRRDSASVSWSEIKEMSTYTSISSARVARLVGYSFSNTKEDREDLSLKFTSEELRVFLVILQELDDSIKKGRTTPELAFFNLVGESLKRKVTLL</sequence>
<accession>A0A7C1GZD7</accession>
<name>A0A7C1GZD7_9BACT</name>
<dbReference type="EMBL" id="DSBT01000120">
    <property type="protein sequence ID" value="HDP77404.1"/>
    <property type="molecule type" value="Genomic_DNA"/>
</dbReference>
<protein>
    <submittedName>
        <fullName evidence="1">DNA polymerase III subunit delta</fullName>
    </submittedName>
</protein>
<organism evidence="1">
    <name type="scientific">Mesotoga infera</name>
    <dbReference type="NCBI Taxonomy" id="1236046"/>
    <lineage>
        <taxon>Bacteria</taxon>
        <taxon>Thermotogati</taxon>
        <taxon>Thermotogota</taxon>
        <taxon>Thermotogae</taxon>
        <taxon>Kosmotogales</taxon>
        <taxon>Kosmotogaceae</taxon>
        <taxon>Mesotoga</taxon>
    </lineage>
</organism>
<dbReference type="Gene3D" id="1.10.8.60">
    <property type="match status" value="1"/>
</dbReference>
<gene>
    <name evidence="1" type="ORF">ENN47_04305</name>
</gene>
<dbReference type="Proteomes" id="UP000886198">
    <property type="component" value="Unassembled WGS sequence"/>
</dbReference>
<proteinExistence type="predicted"/>
<evidence type="ECO:0000313" key="1">
    <source>
        <dbReference type="EMBL" id="HDP77404.1"/>
    </source>
</evidence>